<dbReference type="FunFam" id="2.30.170.20:FF:000001">
    <property type="entry name" value="probable ribosome biogenesis protein RLP24"/>
    <property type="match status" value="1"/>
</dbReference>
<evidence type="ECO:0000313" key="9">
    <source>
        <dbReference type="EMBL" id="RSN70571.1"/>
    </source>
</evidence>
<name>A0A3R9WZH6_9CREN</name>
<dbReference type="GO" id="GO:0005840">
    <property type="term" value="C:ribosome"/>
    <property type="evidence" value="ECO:0007669"/>
    <property type="project" value="UniProtKB-KW"/>
</dbReference>
<comment type="similarity">
    <text evidence="1 7">Belongs to the eukaryotic ribosomal protein eL24 family.</text>
</comment>
<evidence type="ECO:0000256" key="2">
    <source>
        <dbReference type="ARBA" id="ARBA00022771"/>
    </source>
</evidence>
<dbReference type="GO" id="GO:1990904">
    <property type="term" value="C:ribonucleoprotein complex"/>
    <property type="evidence" value="ECO:0007669"/>
    <property type="project" value="UniProtKB-KW"/>
</dbReference>
<dbReference type="CDD" id="cd00472">
    <property type="entry name" value="Ribosomal_L24e_L24"/>
    <property type="match status" value="1"/>
</dbReference>
<keyword evidence="2 7" id="KW-0863">Zinc-finger</keyword>
<keyword evidence="7" id="KW-0694">RNA-binding</keyword>
<dbReference type="RefSeq" id="WP_012309662.1">
    <property type="nucleotide sequence ID" value="NZ_RCOR01000006.1"/>
</dbReference>
<comment type="subunit">
    <text evidence="6 7">Part of the 50S ribosomal subunit. Forms a cluster with proteins L3 and L14.</text>
</comment>
<dbReference type="GO" id="GO:0006412">
    <property type="term" value="P:translation"/>
    <property type="evidence" value="ECO:0007669"/>
    <property type="project" value="UniProtKB-UniRule"/>
</dbReference>
<keyword evidence="5 7" id="KW-0687">Ribonucleoprotein</keyword>
<sequence>MAVLLRKCAFCGRDVEPGFGWMYVKADGTIIYFCSSKCRKNYMMGRNPKKLGWIRKAEK</sequence>
<dbReference type="InterPro" id="IPR023442">
    <property type="entry name" value="Ribosomal_eL24_CS"/>
</dbReference>
<dbReference type="GeneID" id="6094296"/>
<organism evidence="9 10">
    <name type="scientific">Candidatus Korarchaeum cryptofilum</name>
    <dbReference type="NCBI Taxonomy" id="498846"/>
    <lineage>
        <taxon>Archaea</taxon>
        <taxon>Thermoproteota</taxon>
        <taxon>Candidatus Korarchaeia</taxon>
        <taxon>Candidatus Korarchaeales</taxon>
        <taxon>Candidatus Korarchaeaceae</taxon>
        <taxon>Candidatus Korarchaeum</taxon>
    </lineage>
</organism>
<evidence type="ECO:0000256" key="1">
    <source>
        <dbReference type="ARBA" id="ARBA00005647"/>
    </source>
</evidence>
<comment type="caution">
    <text evidence="9">The sequence shown here is derived from an EMBL/GenBank/DDBJ whole genome shotgun (WGS) entry which is preliminary data.</text>
</comment>
<dbReference type="OMA" id="GTGKMYV"/>
<evidence type="ECO:0000259" key="8">
    <source>
        <dbReference type="SMART" id="SM00746"/>
    </source>
</evidence>
<dbReference type="SMART" id="SM00746">
    <property type="entry name" value="TRASH"/>
    <property type="match status" value="1"/>
</dbReference>
<evidence type="ECO:0000256" key="5">
    <source>
        <dbReference type="ARBA" id="ARBA00023274"/>
    </source>
</evidence>
<comment type="function">
    <text evidence="7">Binds to the 23S rRNA.</text>
</comment>
<dbReference type="InterPro" id="IPR038630">
    <property type="entry name" value="L24e/L24_sf"/>
</dbReference>
<accession>A0A3R9WZH6</accession>
<dbReference type="SUPFAM" id="SSF57716">
    <property type="entry name" value="Glucocorticoid receptor-like (DNA-binding domain)"/>
    <property type="match status" value="1"/>
</dbReference>
<keyword evidence="7" id="KW-0699">rRNA-binding</keyword>
<keyword evidence="7" id="KW-0479">Metal-binding</keyword>
<dbReference type="NCBIfam" id="NF034186">
    <property type="entry name" value="PRK14891.1-1"/>
    <property type="match status" value="1"/>
</dbReference>
<evidence type="ECO:0000313" key="10">
    <source>
        <dbReference type="Proteomes" id="UP000278149"/>
    </source>
</evidence>
<dbReference type="AlphaFoldDB" id="A0A3R9WZH6"/>
<gene>
    <name evidence="7" type="primary">rpl24e</name>
    <name evidence="9" type="ORF">D9Q81_00760</name>
</gene>
<evidence type="ECO:0000256" key="7">
    <source>
        <dbReference type="HAMAP-Rule" id="MF_00773"/>
    </source>
</evidence>
<feature type="domain" description="TRASH" evidence="8">
    <location>
        <begin position="8"/>
        <end position="46"/>
    </location>
</feature>
<keyword evidence="4 7" id="KW-0689">Ribosomal protein</keyword>
<dbReference type="PROSITE" id="PS01073">
    <property type="entry name" value="RIBOSOMAL_L24E"/>
    <property type="match status" value="1"/>
</dbReference>
<dbReference type="Pfam" id="PF01246">
    <property type="entry name" value="Ribosomal_L24e"/>
    <property type="match status" value="1"/>
</dbReference>
<feature type="zinc finger region" description="C4-type" evidence="7">
    <location>
        <begin position="8"/>
        <end position="38"/>
    </location>
</feature>
<dbReference type="InterPro" id="IPR055345">
    <property type="entry name" value="Ribosomal_eL24-rel_arc"/>
</dbReference>
<dbReference type="Gene3D" id="2.30.170.20">
    <property type="entry name" value="Ribosomal protein L24e"/>
    <property type="match status" value="1"/>
</dbReference>
<dbReference type="HAMAP" id="MF_00773">
    <property type="entry name" value="Ribosomal_eL24"/>
    <property type="match status" value="1"/>
</dbReference>
<keyword evidence="3 7" id="KW-0862">Zinc</keyword>
<protein>
    <recommendedName>
        <fullName evidence="7">Large ribosomal subunit protein eL24</fullName>
    </recommendedName>
</protein>
<feature type="binding site" evidence="7">
    <location>
        <position position="38"/>
    </location>
    <ligand>
        <name>Zn(2+)</name>
        <dbReference type="ChEBI" id="CHEBI:29105"/>
    </ligand>
</feature>
<dbReference type="EMBL" id="RCOR01000006">
    <property type="protein sequence ID" value="RSN70571.1"/>
    <property type="molecule type" value="Genomic_DNA"/>
</dbReference>
<dbReference type="InterPro" id="IPR000988">
    <property type="entry name" value="Ribosomal_eL24-rel_N"/>
</dbReference>
<evidence type="ECO:0000256" key="3">
    <source>
        <dbReference type="ARBA" id="ARBA00022833"/>
    </source>
</evidence>
<evidence type="ECO:0000256" key="4">
    <source>
        <dbReference type="ARBA" id="ARBA00022980"/>
    </source>
</evidence>
<evidence type="ECO:0000256" key="6">
    <source>
        <dbReference type="ARBA" id="ARBA00062681"/>
    </source>
</evidence>
<comment type="cofactor">
    <cofactor evidence="7">
        <name>Zn(2+)</name>
        <dbReference type="ChEBI" id="CHEBI:29105"/>
    </cofactor>
    <text evidence="7">Binds 1 zinc ion per subunit.</text>
</comment>
<dbReference type="GO" id="GO:0008270">
    <property type="term" value="F:zinc ion binding"/>
    <property type="evidence" value="ECO:0007669"/>
    <property type="project" value="UniProtKB-UniRule"/>
</dbReference>
<reference evidence="9 10" key="1">
    <citation type="submission" date="2018-10" db="EMBL/GenBank/DDBJ databases">
        <title>Co-occurring genomic capacity for anaerobic methane metabolism and dissimilatory sulfite reduction discovered in the Korarchaeota.</title>
        <authorList>
            <person name="Mckay L.J."/>
            <person name="Dlakic M."/>
            <person name="Fields M.W."/>
            <person name="Delmont T.O."/>
            <person name="Eren A.M."/>
            <person name="Jay Z.J."/>
            <person name="Klingelsmith K.B."/>
            <person name="Rusch D.B."/>
            <person name="Inskeep W.P."/>
        </authorList>
    </citation>
    <scope>NUCLEOTIDE SEQUENCE [LARGE SCALE GENOMIC DNA]</scope>
    <source>
        <strain evidence="9 10">WS</strain>
    </source>
</reference>
<feature type="binding site" evidence="7">
    <location>
        <position position="11"/>
    </location>
    <ligand>
        <name>Zn(2+)</name>
        <dbReference type="ChEBI" id="CHEBI:29105"/>
    </ligand>
</feature>
<proteinExistence type="inferred from homology"/>
<dbReference type="GO" id="GO:0019843">
    <property type="term" value="F:rRNA binding"/>
    <property type="evidence" value="ECO:0007669"/>
    <property type="project" value="UniProtKB-UniRule"/>
</dbReference>
<feature type="binding site" evidence="7">
    <location>
        <position position="34"/>
    </location>
    <ligand>
        <name>Zn(2+)</name>
        <dbReference type="ChEBI" id="CHEBI:29105"/>
    </ligand>
</feature>
<dbReference type="InterPro" id="IPR011017">
    <property type="entry name" value="TRASH_dom"/>
</dbReference>
<dbReference type="GO" id="GO:0003735">
    <property type="term" value="F:structural constituent of ribosome"/>
    <property type="evidence" value="ECO:0007669"/>
    <property type="project" value="InterPro"/>
</dbReference>
<dbReference type="Proteomes" id="UP000278149">
    <property type="component" value="Unassembled WGS sequence"/>
</dbReference>
<feature type="binding site" evidence="7">
    <location>
        <position position="8"/>
    </location>
    <ligand>
        <name>Zn(2+)</name>
        <dbReference type="ChEBI" id="CHEBI:29105"/>
    </ligand>
</feature>